<evidence type="ECO:0000256" key="1">
    <source>
        <dbReference type="SAM" id="MobiDB-lite"/>
    </source>
</evidence>
<dbReference type="EMBL" id="LVLJ01000822">
    <property type="protein sequence ID" value="OAE32448.1"/>
    <property type="molecule type" value="Genomic_DNA"/>
</dbReference>
<evidence type="ECO:0000313" key="2">
    <source>
        <dbReference type="EMBL" id="OAE32448.1"/>
    </source>
</evidence>
<dbReference type="PANTHER" id="PTHR31676:SF160">
    <property type="entry name" value="OS01G0652700 PROTEIN"/>
    <property type="match status" value="1"/>
</dbReference>
<dbReference type="Proteomes" id="UP000077202">
    <property type="component" value="Unassembled WGS sequence"/>
</dbReference>
<comment type="caution">
    <text evidence="2">The sequence shown here is derived from an EMBL/GenBank/DDBJ whole genome shotgun (WGS) entry which is preliminary data.</text>
</comment>
<protein>
    <submittedName>
        <fullName evidence="2">Uncharacterized protein</fullName>
    </submittedName>
</protein>
<evidence type="ECO:0000313" key="3">
    <source>
        <dbReference type="Proteomes" id="UP000077202"/>
    </source>
</evidence>
<dbReference type="AlphaFoldDB" id="A0A176WGS4"/>
<dbReference type="SUPFAM" id="SSF141562">
    <property type="entry name" value="At5g01610-like"/>
    <property type="match status" value="1"/>
</dbReference>
<dbReference type="Pfam" id="PF04398">
    <property type="entry name" value="DUF538"/>
    <property type="match status" value="1"/>
</dbReference>
<dbReference type="InterPro" id="IPR007493">
    <property type="entry name" value="DUF538"/>
</dbReference>
<dbReference type="Gene3D" id="2.30.240.10">
    <property type="entry name" value="At5g01610-like"/>
    <property type="match status" value="1"/>
</dbReference>
<feature type="compositionally biased region" description="Pro residues" evidence="1">
    <location>
        <begin position="230"/>
        <end position="254"/>
    </location>
</feature>
<sequence>MPGEMRAVIRSLIDGALLVSVTCVVRIFENLKIALLMKPVAPASEPHSKLVGYYFHLIEKSVVKADSFKSIIQSDSRSSVECAMSEGRQSFRKGSINEQGANVVQGIEAKVKASAVFTQSRIPPALFPLATIEEFGFNNQSGIFWMKQKTKSSKEFAHAEIVIMYAPTLSGIIEKNKIKNLKGFKVKEMKGRELFLSVPYDEIYIDDDEVHLRSQHHTTRNCMLVSFSDNPPPPRHPDPPPAASAAAPPPPPADPNAAAPSEETAAAAEGAQEGEAEAGGEGEAPADDDNNETEAGTEET</sequence>
<gene>
    <name evidence="2" type="ORF">AXG93_3218s1210</name>
</gene>
<reference evidence="2" key="1">
    <citation type="submission" date="2016-03" db="EMBL/GenBank/DDBJ databases">
        <title>Mechanisms controlling the formation of the plant cell surface in tip-growing cells are functionally conserved among land plants.</title>
        <authorList>
            <person name="Honkanen S."/>
            <person name="Jones V.A."/>
            <person name="Morieri G."/>
            <person name="Champion C."/>
            <person name="Hetherington A.J."/>
            <person name="Kelly S."/>
            <person name="Saint-Marcoux D."/>
            <person name="Proust H."/>
            <person name="Prescott H."/>
            <person name="Dolan L."/>
        </authorList>
    </citation>
    <scope>NUCLEOTIDE SEQUENCE [LARGE SCALE GENOMIC DNA]</scope>
    <source>
        <tissue evidence="2">Whole gametophyte</tissue>
    </source>
</reference>
<dbReference type="PANTHER" id="PTHR31676">
    <property type="entry name" value="T31J12.3 PROTEIN-RELATED"/>
    <property type="match status" value="1"/>
</dbReference>
<organism evidence="2 3">
    <name type="scientific">Marchantia polymorpha subsp. ruderalis</name>
    <dbReference type="NCBI Taxonomy" id="1480154"/>
    <lineage>
        <taxon>Eukaryota</taxon>
        <taxon>Viridiplantae</taxon>
        <taxon>Streptophyta</taxon>
        <taxon>Embryophyta</taxon>
        <taxon>Marchantiophyta</taxon>
        <taxon>Marchantiopsida</taxon>
        <taxon>Marchantiidae</taxon>
        <taxon>Marchantiales</taxon>
        <taxon>Marchantiaceae</taxon>
        <taxon>Marchantia</taxon>
    </lineage>
</organism>
<feature type="compositionally biased region" description="Acidic residues" evidence="1">
    <location>
        <begin position="272"/>
        <end position="300"/>
    </location>
</feature>
<accession>A0A176WGS4</accession>
<feature type="compositionally biased region" description="Low complexity" evidence="1">
    <location>
        <begin position="255"/>
        <end position="271"/>
    </location>
</feature>
<feature type="region of interest" description="Disordered" evidence="1">
    <location>
        <begin position="224"/>
        <end position="300"/>
    </location>
</feature>
<name>A0A176WGS4_MARPO</name>
<keyword evidence="3" id="KW-1185">Reference proteome</keyword>
<dbReference type="InterPro" id="IPR036758">
    <property type="entry name" value="At5g01610-like"/>
</dbReference>
<proteinExistence type="predicted"/>